<evidence type="ECO:0000313" key="3">
    <source>
        <dbReference type="Proteomes" id="UP000225275"/>
    </source>
</evidence>
<evidence type="ECO:0000259" key="1">
    <source>
        <dbReference type="Pfam" id="PF05043"/>
    </source>
</evidence>
<proteinExistence type="predicted"/>
<name>A0AAP8E225_9LACT</name>
<reference evidence="2" key="1">
    <citation type="submission" date="2017-01" db="EMBL/GenBank/DDBJ databases">
        <authorList>
            <person name="Lo R."/>
        </authorList>
    </citation>
    <scope>NUCLEOTIDE SEQUENCE</scope>
    <source>
        <strain evidence="2">537</strain>
    </source>
</reference>
<feature type="domain" description="Mga helix-turn-helix" evidence="1">
    <location>
        <begin position="88"/>
        <end position="175"/>
    </location>
</feature>
<accession>A0AAP8E225</accession>
<dbReference type="Pfam" id="PF05043">
    <property type="entry name" value="Mga"/>
    <property type="match status" value="1"/>
</dbReference>
<comment type="caution">
    <text evidence="2">The sequence shown here is derived from an EMBL/GenBank/DDBJ whole genome shotgun (WGS) entry which is preliminary data.</text>
</comment>
<gene>
    <name evidence="2" type="ORF">BW154_08505</name>
</gene>
<evidence type="ECO:0000313" key="2">
    <source>
        <dbReference type="EMBL" id="PFG89497.1"/>
    </source>
</evidence>
<dbReference type="InterPro" id="IPR007737">
    <property type="entry name" value="Mga_HTH"/>
</dbReference>
<dbReference type="RefSeq" id="WP_098393949.1">
    <property type="nucleotide sequence ID" value="NZ_JAOWLS010000001.1"/>
</dbReference>
<dbReference type="AlphaFoldDB" id="A0AAP8E225"/>
<organism evidence="2 3">
    <name type="scientific">Lactococcus lactis</name>
    <dbReference type="NCBI Taxonomy" id="1358"/>
    <lineage>
        <taxon>Bacteria</taxon>
        <taxon>Bacillati</taxon>
        <taxon>Bacillota</taxon>
        <taxon>Bacilli</taxon>
        <taxon>Lactobacillales</taxon>
        <taxon>Streptococcaceae</taxon>
        <taxon>Lactococcus</taxon>
    </lineage>
</organism>
<dbReference type="EMBL" id="MTJS01000002">
    <property type="protein sequence ID" value="PFG89497.1"/>
    <property type="molecule type" value="Genomic_DNA"/>
</dbReference>
<protein>
    <recommendedName>
        <fullName evidence="1">Mga helix-turn-helix domain-containing protein</fullName>
    </recommendedName>
</protein>
<reference evidence="2" key="2">
    <citation type="journal article" date="2018" name="Food Control">
        <title>Characterization of Lactococcus lactis isolates from herbs, fruits and vegetables for use as biopreservatives against Listeria monocytogenes in cheese.</title>
        <authorList>
            <person name="Ho V."/>
            <person name="Lo R."/>
            <person name="Bansal N."/>
            <person name="Turner M.S."/>
        </authorList>
    </citation>
    <scope>NUCLEOTIDE SEQUENCE</scope>
    <source>
        <strain evidence="2">537</strain>
    </source>
</reference>
<sequence length="481" mass="57166">MISSNLFEPLIGKGNSRELLILKLLCKEQFLSWEKIQTKIELSIRNIKKIILNLNDHIREHNLIIKVCYGKEGIYIPNNPDKIVITNSFEELKHQFFKNSIFYKATRIITDSKYCKICELSNKLNYSISYCYKLISTINNLFDDISLEIQFNIKKNTIYIEGELTDIILFRYFLYIISAENFNTISELNISKYVNSENLSNTSYYKLKLLISIYYDSFMKYDNSIHLPEDVKEISNNFKPSIFSPSQYMTTFDEIQNDVLYFLLLYAIPTIVNDYNKIKIARNLDKNFRDNKIVQNVSKVLDRIYEFRKYDENQYFITFYEILVKVIISLIFRVYRFDSKLRDSDFPINEFNDTLSYILNTKIGHYFNGEEWEFLRKYLLHVIRPEVPLLVKRTLKVYIEFHINTLYIEILKNAISGIYNKNFLTFTENILESDLIISDYSPSYFGVSAKVLLITDIYDNESWIKLSENIQKSYMEFISSV</sequence>
<dbReference type="Proteomes" id="UP000225275">
    <property type="component" value="Unassembled WGS sequence"/>
</dbReference>